<evidence type="ECO:0000259" key="1">
    <source>
        <dbReference type="PROSITE" id="PS50878"/>
    </source>
</evidence>
<proteinExistence type="predicted"/>
<dbReference type="EMBL" id="CACVKT020002929">
    <property type="protein sequence ID" value="CAC5380631.1"/>
    <property type="molecule type" value="Genomic_DNA"/>
</dbReference>
<reference evidence="2 3" key="1">
    <citation type="submission" date="2020-06" db="EMBL/GenBank/DDBJ databases">
        <authorList>
            <person name="Li R."/>
            <person name="Bekaert M."/>
        </authorList>
    </citation>
    <scope>NUCLEOTIDE SEQUENCE [LARGE SCALE GENOMIC DNA]</scope>
    <source>
        <strain evidence="3">wild</strain>
    </source>
</reference>
<sequence length="288" mass="32759">MDNSTAEFNDNFHSQVLSHKSSLEDRMIDPLYDENQELNTTITIDEIRRLIHGAKNGKACGIDSIPYEVLKYESVISVLHSLFQLIFETSIIPSIWRQAIICPILKDKTSDERSPLNYRGISLLTCISKLYSAFINSRVSDYLETNDMLADEQNGFRAHRSCEDHIFTLNAIVRNCPKTFATFIDLKKAFDFVDRDMLLYQLLLNKIDGKIYNSIKSIYVNTTACIRLNDTLTDWFSCNSGVRQGDNLSPTLFSIFINDLVQEVKDLDLGVSIGNSNLSILLYADDIV</sequence>
<dbReference type="InterPro" id="IPR043502">
    <property type="entry name" value="DNA/RNA_pol_sf"/>
</dbReference>
<dbReference type="SUPFAM" id="SSF56672">
    <property type="entry name" value="DNA/RNA polymerases"/>
    <property type="match status" value="1"/>
</dbReference>
<gene>
    <name evidence="2" type="ORF">MCOR_16587</name>
</gene>
<evidence type="ECO:0000313" key="3">
    <source>
        <dbReference type="Proteomes" id="UP000507470"/>
    </source>
</evidence>
<organism evidence="2 3">
    <name type="scientific">Mytilus coruscus</name>
    <name type="common">Sea mussel</name>
    <dbReference type="NCBI Taxonomy" id="42192"/>
    <lineage>
        <taxon>Eukaryota</taxon>
        <taxon>Metazoa</taxon>
        <taxon>Spiralia</taxon>
        <taxon>Lophotrochozoa</taxon>
        <taxon>Mollusca</taxon>
        <taxon>Bivalvia</taxon>
        <taxon>Autobranchia</taxon>
        <taxon>Pteriomorphia</taxon>
        <taxon>Mytilida</taxon>
        <taxon>Mytiloidea</taxon>
        <taxon>Mytilidae</taxon>
        <taxon>Mytilinae</taxon>
        <taxon>Mytilus</taxon>
    </lineage>
</organism>
<accession>A0A6J8BB34</accession>
<feature type="domain" description="Reverse transcriptase" evidence="1">
    <location>
        <begin position="85"/>
        <end position="288"/>
    </location>
</feature>
<dbReference type="PROSITE" id="PS50878">
    <property type="entry name" value="RT_POL"/>
    <property type="match status" value="1"/>
</dbReference>
<evidence type="ECO:0000313" key="2">
    <source>
        <dbReference type="EMBL" id="CAC5380631.1"/>
    </source>
</evidence>
<name>A0A6J8BB34_MYTCO</name>
<keyword evidence="3" id="KW-1185">Reference proteome</keyword>
<dbReference type="CDD" id="cd01650">
    <property type="entry name" value="RT_nLTR_like"/>
    <property type="match status" value="1"/>
</dbReference>
<dbReference type="Pfam" id="PF00078">
    <property type="entry name" value="RVT_1"/>
    <property type="match status" value="1"/>
</dbReference>
<dbReference type="OrthoDB" id="6118957at2759"/>
<dbReference type="InterPro" id="IPR000477">
    <property type="entry name" value="RT_dom"/>
</dbReference>
<dbReference type="Proteomes" id="UP000507470">
    <property type="component" value="Unassembled WGS sequence"/>
</dbReference>
<dbReference type="PANTHER" id="PTHR19446">
    <property type="entry name" value="REVERSE TRANSCRIPTASES"/>
    <property type="match status" value="1"/>
</dbReference>
<dbReference type="AlphaFoldDB" id="A0A6J8BB34"/>
<protein>
    <recommendedName>
        <fullName evidence="1">Reverse transcriptase domain-containing protein</fullName>
    </recommendedName>
</protein>